<sequence length="74" mass="8441">MGGRNPQDYSKVTLSSHSSFNGMRVFIRDNPHKWGTNHDSLLYPYTGKIEQGESTDYNSGPAIVIRNLRCRCYC</sequence>
<comment type="caution">
    <text evidence="1">The sequence shown here is derived from an EMBL/GenBank/DDBJ whole genome shotgun (WGS) entry which is preliminary data.</text>
</comment>
<dbReference type="Proteomes" id="UP000774804">
    <property type="component" value="Unassembled WGS sequence"/>
</dbReference>
<dbReference type="EMBL" id="RCMI01000656">
    <property type="protein sequence ID" value="KAG2901813.1"/>
    <property type="molecule type" value="Genomic_DNA"/>
</dbReference>
<organism evidence="1 2">
    <name type="scientific">Phytophthora cactorum</name>
    <dbReference type="NCBI Taxonomy" id="29920"/>
    <lineage>
        <taxon>Eukaryota</taxon>
        <taxon>Sar</taxon>
        <taxon>Stramenopiles</taxon>
        <taxon>Oomycota</taxon>
        <taxon>Peronosporomycetes</taxon>
        <taxon>Peronosporales</taxon>
        <taxon>Peronosporaceae</taxon>
        <taxon>Phytophthora</taxon>
    </lineage>
</organism>
<proteinExistence type="predicted"/>
<protein>
    <submittedName>
        <fullName evidence="1">Uncharacterized protein</fullName>
    </submittedName>
</protein>
<reference evidence="1" key="1">
    <citation type="submission" date="2018-10" db="EMBL/GenBank/DDBJ databases">
        <title>Effector identification in a new, highly contiguous assembly of the strawberry crown rot pathogen Phytophthora cactorum.</title>
        <authorList>
            <person name="Armitage A.D."/>
            <person name="Nellist C.F."/>
            <person name="Bates H."/>
            <person name="Vickerstaff R.J."/>
            <person name="Harrison R.J."/>
        </authorList>
    </citation>
    <scope>NUCLEOTIDE SEQUENCE</scope>
    <source>
        <strain evidence="1">4032</strain>
    </source>
</reference>
<name>A0A8T1BK01_9STRA</name>
<dbReference type="AlphaFoldDB" id="A0A8T1BK01"/>
<evidence type="ECO:0000313" key="1">
    <source>
        <dbReference type="EMBL" id="KAG2901813.1"/>
    </source>
</evidence>
<evidence type="ECO:0000313" key="2">
    <source>
        <dbReference type="Proteomes" id="UP000774804"/>
    </source>
</evidence>
<accession>A0A8T1BK01</accession>
<gene>
    <name evidence="1" type="ORF">PC115_g15760</name>
</gene>